<evidence type="ECO:0000313" key="2">
    <source>
        <dbReference type="Proteomes" id="UP000001887"/>
    </source>
</evidence>
<reference evidence="1 2" key="1">
    <citation type="journal article" date="2009" name="Stand. Genomic Sci.">
        <title>Complete genome sequence of Pirellula staleyi type strain (ATCC 27377).</title>
        <authorList>
            <person name="Clum A."/>
            <person name="Tindall B.J."/>
            <person name="Sikorski J."/>
            <person name="Ivanova N."/>
            <person name="Mavrommatis K."/>
            <person name="Lucas S."/>
            <person name="Glavina del Rio T."/>
            <person name="Nolan M."/>
            <person name="Chen F."/>
            <person name="Tice H."/>
            <person name="Pitluck S."/>
            <person name="Cheng J.F."/>
            <person name="Chertkov O."/>
            <person name="Brettin T."/>
            <person name="Han C."/>
            <person name="Detter J.C."/>
            <person name="Kuske C."/>
            <person name="Bruce D."/>
            <person name="Goodwin L."/>
            <person name="Ovchinikova G."/>
            <person name="Pati A."/>
            <person name="Mikhailova N."/>
            <person name="Chen A."/>
            <person name="Palaniappan K."/>
            <person name="Land M."/>
            <person name="Hauser L."/>
            <person name="Chang Y.J."/>
            <person name="Jeffries C.D."/>
            <person name="Chain P."/>
            <person name="Rohde M."/>
            <person name="Goker M."/>
            <person name="Bristow J."/>
            <person name="Eisen J.A."/>
            <person name="Markowitz V."/>
            <person name="Hugenholtz P."/>
            <person name="Kyrpides N.C."/>
            <person name="Klenk H.P."/>
            <person name="Lapidus A."/>
        </authorList>
    </citation>
    <scope>NUCLEOTIDE SEQUENCE [LARGE SCALE GENOMIC DNA]</scope>
    <source>
        <strain evidence="2">ATCC 27377 / DSM 6068 / ICPB 4128</strain>
    </source>
</reference>
<keyword evidence="2" id="KW-1185">Reference proteome</keyword>
<dbReference type="AlphaFoldDB" id="D2QZU4"/>
<accession>D2QZU4</accession>
<sequence>MGGKMRAMHQMQVMRCGLTTGTVGAEVSACLSGQGDWGK</sequence>
<dbReference type="KEGG" id="psl:Psta_1903"/>
<dbReference type="Proteomes" id="UP000001887">
    <property type="component" value="Chromosome"/>
</dbReference>
<dbReference type="EMBL" id="CP001848">
    <property type="protein sequence ID" value="ADB16577.1"/>
    <property type="molecule type" value="Genomic_DNA"/>
</dbReference>
<proteinExistence type="predicted"/>
<evidence type="ECO:0000313" key="1">
    <source>
        <dbReference type="EMBL" id="ADB16577.1"/>
    </source>
</evidence>
<dbReference type="HOGENOM" id="CLU_3314375_0_0_0"/>
<protein>
    <submittedName>
        <fullName evidence="1">Uncharacterized protein</fullName>
    </submittedName>
</protein>
<organism evidence="1 2">
    <name type="scientific">Pirellula staleyi (strain ATCC 27377 / DSM 6068 / ICPB 4128)</name>
    <name type="common">Pirella staleyi</name>
    <dbReference type="NCBI Taxonomy" id="530564"/>
    <lineage>
        <taxon>Bacteria</taxon>
        <taxon>Pseudomonadati</taxon>
        <taxon>Planctomycetota</taxon>
        <taxon>Planctomycetia</taxon>
        <taxon>Pirellulales</taxon>
        <taxon>Pirellulaceae</taxon>
        <taxon>Pirellula</taxon>
    </lineage>
</organism>
<gene>
    <name evidence="1" type="ordered locus">Psta_1903</name>
</gene>
<name>D2QZU4_PIRSD</name>